<dbReference type="Proteomes" id="UP000183843">
    <property type="component" value="Unassembled WGS sequence"/>
</dbReference>
<name>A0A1I0W570_SELRU</name>
<feature type="domain" description="ABC transporter" evidence="5">
    <location>
        <begin position="367"/>
        <end position="579"/>
    </location>
</feature>
<dbReference type="PANTHER" id="PTHR42855:SF2">
    <property type="entry name" value="DRUG RESISTANCE ABC TRANSPORTER,ATP-BINDING PROTEIN"/>
    <property type="match status" value="1"/>
</dbReference>
<evidence type="ECO:0000313" key="7">
    <source>
        <dbReference type="Proteomes" id="UP000183843"/>
    </source>
</evidence>
<dbReference type="InterPro" id="IPR027417">
    <property type="entry name" value="P-loop_NTPase"/>
</dbReference>
<dbReference type="GO" id="GO:0005524">
    <property type="term" value="F:ATP binding"/>
    <property type="evidence" value="ECO:0007669"/>
    <property type="project" value="UniProtKB-KW"/>
</dbReference>
<dbReference type="InterPro" id="IPR017871">
    <property type="entry name" value="ABC_transporter-like_CS"/>
</dbReference>
<keyword evidence="1" id="KW-0677">Repeat</keyword>
<gene>
    <name evidence="6" type="ORF">SAMN05216587_102173</name>
</gene>
<reference evidence="6 7" key="1">
    <citation type="submission" date="2016-10" db="EMBL/GenBank/DDBJ databases">
        <authorList>
            <person name="de Groot N.N."/>
        </authorList>
    </citation>
    <scope>NUCLEOTIDE SEQUENCE [LARGE SCALE GENOMIC DNA]</scope>
    <source>
        <strain evidence="6 7">L14</strain>
    </source>
</reference>
<protein>
    <submittedName>
        <fullName evidence="6">ATP-binding cassette, subfamily F, member 3</fullName>
    </submittedName>
</protein>
<dbReference type="CDD" id="cd03221">
    <property type="entry name" value="ABCF_EF-3"/>
    <property type="match status" value="2"/>
</dbReference>
<dbReference type="SUPFAM" id="SSF52540">
    <property type="entry name" value="P-loop containing nucleoside triphosphate hydrolases"/>
    <property type="match status" value="2"/>
</dbReference>
<evidence type="ECO:0000313" key="6">
    <source>
        <dbReference type="EMBL" id="SFA83832.1"/>
    </source>
</evidence>
<dbReference type="InterPro" id="IPR032781">
    <property type="entry name" value="ABC_tran_Xtn"/>
</dbReference>
<sequence length="696" mass="77916">MKAFPSGEGGSRRLTDEVAGILPLNLIRPCGAPSPGGKASIEENVNLGILKVNGLKKAFGIDELFHDVNFEVRGGDKVGLVGANGAGKTTLMKILMGQEEADGGSVQLDPAETIGYVQQQADFGEGTLYDEFRRAFDDIIELGERKRSLEKRIAAGEEELLDTYGKVVERFEQLNGYEFDSRIKKVAYGLGFTDEDFQKNVEHFSGGQKTRICLAKALLREPDFLFLDEPTNHLDIGMIEWLEGFLRTYRGGVLIISHDRYFLDKVATRMVELEANTVTSYEGNYTYFMRVKTARREALKSAYEKQQEHIKKTEEYIRKYKAGIKSKQARGRQSQLNRLERIVLPPEAASFNYFAFHKPPECAQRVAELEEVTFGYGSEPVFKDLSLLIRNGDGVALVGPNGAGKTTLLKVLVGELEAAKGRIKIGSRVKIGYFSQQHETLHMDMTVLDEIIYTYGVDEEQARRYLGAFLFHGDEVLRKIGDLSGGEQSRVAFLKLMLTGANFLILDEPTNHLDIPAREAVEEALMAYPGTFLAVSHDRYFLDKVANCTLELDKGQLTEYSGNYSYYLMKKEAEREAEEEERLEAEAAAQKVAAKKAAEKPAEAQKAAEEKAAAKERAEAGKIQSMSDAKRTEMIQRAEAEIAMAEAELKGLEFQMNQPDIQADPAESQRIAEEYAAKEQEIEERYAKWERLVASE</sequence>
<feature type="domain" description="ABC transporter" evidence="5">
    <location>
        <begin position="50"/>
        <end position="300"/>
    </location>
</feature>
<dbReference type="GO" id="GO:0003677">
    <property type="term" value="F:DNA binding"/>
    <property type="evidence" value="ECO:0007669"/>
    <property type="project" value="InterPro"/>
</dbReference>
<accession>A0A1I0W570</accession>
<evidence type="ECO:0000256" key="4">
    <source>
        <dbReference type="SAM" id="MobiDB-lite"/>
    </source>
</evidence>
<dbReference type="FunFam" id="3.40.50.300:FF:000309">
    <property type="entry name" value="ABC transporter ATP-binding protein"/>
    <property type="match status" value="1"/>
</dbReference>
<proteinExistence type="predicted"/>
<keyword evidence="2" id="KW-0547">Nucleotide-binding</keyword>
<dbReference type="InterPro" id="IPR051309">
    <property type="entry name" value="ABCF_ATPase"/>
</dbReference>
<dbReference type="PANTHER" id="PTHR42855">
    <property type="entry name" value="ABC TRANSPORTER ATP-BINDING SUBUNIT"/>
    <property type="match status" value="1"/>
</dbReference>
<dbReference type="SMART" id="SM00382">
    <property type="entry name" value="AAA"/>
    <property type="match status" value="2"/>
</dbReference>
<feature type="compositionally biased region" description="Basic and acidic residues" evidence="4">
    <location>
        <begin position="596"/>
        <end position="620"/>
    </location>
</feature>
<evidence type="ECO:0000259" key="5">
    <source>
        <dbReference type="PROSITE" id="PS50893"/>
    </source>
</evidence>
<dbReference type="PROSITE" id="PS00211">
    <property type="entry name" value="ABC_TRANSPORTER_1"/>
    <property type="match status" value="2"/>
</dbReference>
<dbReference type="FunFam" id="3.40.50.300:FF:000011">
    <property type="entry name" value="Putative ABC transporter ATP-binding component"/>
    <property type="match status" value="1"/>
</dbReference>
<dbReference type="InterPro" id="IPR003439">
    <property type="entry name" value="ABC_transporter-like_ATP-bd"/>
</dbReference>
<evidence type="ECO:0000256" key="2">
    <source>
        <dbReference type="ARBA" id="ARBA00022741"/>
    </source>
</evidence>
<dbReference type="EMBL" id="FOJX01000002">
    <property type="protein sequence ID" value="SFA83832.1"/>
    <property type="molecule type" value="Genomic_DNA"/>
</dbReference>
<evidence type="ECO:0000256" key="3">
    <source>
        <dbReference type="ARBA" id="ARBA00022840"/>
    </source>
</evidence>
<keyword evidence="3 6" id="KW-0067">ATP-binding</keyword>
<feature type="region of interest" description="Disordered" evidence="4">
    <location>
        <begin position="594"/>
        <end position="630"/>
    </location>
</feature>
<dbReference type="InterPro" id="IPR037118">
    <property type="entry name" value="Val-tRNA_synth_C_sf"/>
</dbReference>
<dbReference type="Pfam" id="PF00005">
    <property type="entry name" value="ABC_tran"/>
    <property type="match status" value="2"/>
</dbReference>
<dbReference type="InterPro" id="IPR032524">
    <property type="entry name" value="ABC_tran_C"/>
</dbReference>
<dbReference type="Gene3D" id="3.40.50.300">
    <property type="entry name" value="P-loop containing nucleotide triphosphate hydrolases"/>
    <property type="match status" value="2"/>
</dbReference>
<dbReference type="Pfam" id="PF16326">
    <property type="entry name" value="ABC_tran_CTD"/>
    <property type="match status" value="1"/>
</dbReference>
<dbReference type="InterPro" id="IPR003593">
    <property type="entry name" value="AAA+_ATPase"/>
</dbReference>
<evidence type="ECO:0000256" key="1">
    <source>
        <dbReference type="ARBA" id="ARBA00022737"/>
    </source>
</evidence>
<dbReference type="Pfam" id="PF12848">
    <property type="entry name" value="ABC_tran_Xtn"/>
    <property type="match status" value="1"/>
</dbReference>
<dbReference type="Gene3D" id="1.10.287.380">
    <property type="entry name" value="Valyl-tRNA synthetase, C-terminal domain"/>
    <property type="match status" value="1"/>
</dbReference>
<organism evidence="6 7">
    <name type="scientific">Selenomonas ruminantium</name>
    <dbReference type="NCBI Taxonomy" id="971"/>
    <lineage>
        <taxon>Bacteria</taxon>
        <taxon>Bacillati</taxon>
        <taxon>Bacillota</taxon>
        <taxon>Negativicutes</taxon>
        <taxon>Selenomonadales</taxon>
        <taxon>Selenomonadaceae</taxon>
        <taxon>Selenomonas</taxon>
    </lineage>
</organism>
<dbReference type="PROSITE" id="PS50893">
    <property type="entry name" value="ABC_TRANSPORTER_2"/>
    <property type="match status" value="2"/>
</dbReference>
<dbReference type="GO" id="GO:0016887">
    <property type="term" value="F:ATP hydrolysis activity"/>
    <property type="evidence" value="ECO:0007669"/>
    <property type="project" value="InterPro"/>
</dbReference>
<dbReference type="AlphaFoldDB" id="A0A1I0W570"/>